<reference evidence="2" key="1">
    <citation type="submission" date="2018-05" db="EMBL/GenBank/DDBJ databases">
        <authorList>
            <person name="Lanie J.A."/>
            <person name="Ng W.-L."/>
            <person name="Kazmierczak K.M."/>
            <person name="Andrzejewski T.M."/>
            <person name="Davidsen T.M."/>
            <person name="Wayne K.J."/>
            <person name="Tettelin H."/>
            <person name="Glass J.I."/>
            <person name="Rusch D."/>
            <person name="Podicherti R."/>
            <person name="Tsui H.-C.T."/>
            <person name="Winkler M.E."/>
        </authorList>
    </citation>
    <scope>NUCLEOTIDE SEQUENCE</scope>
</reference>
<sequence>MPKIIVQRGEDVREIDLAKDTFSIGRTPENDLELKDSLISRRHSSIVRRGEEFHVYDLGSSNGTYVNQEKIEVRVLKDGDQVRIGETLITFRDENHPSEPPPKPF</sequence>
<dbReference type="Pfam" id="PF00498">
    <property type="entry name" value="FHA"/>
    <property type="match status" value="1"/>
</dbReference>
<feature type="domain" description="FHA" evidence="1">
    <location>
        <begin position="22"/>
        <end position="71"/>
    </location>
</feature>
<dbReference type="InterPro" id="IPR000253">
    <property type="entry name" value="FHA_dom"/>
</dbReference>
<dbReference type="CDD" id="cd00060">
    <property type="entry name" value="FHA"/>
    <property type="match status" value="1"/>
</dbReference>
<dbReference type="SUPFAM" id="SSF49879">
    <property type="entry name" value="SMAD/FHA domain"/>
    <property type="match status" value="1"/>
</dbReference>
<proteinExistence type="predicted"/>
<dbReference type="PROSITE" id="PS50006">
    <property type="entry name" value="FHA_DOMAIN"/>
    <property type="match status" value="1"/>
</dbReference>
<dbReference type="AlphaFoldDB" id="A0A382MU49"/>
<accession>A0A382MU49</accession>
<dbReference type="SMART" id="SM00240">
    <property type="entry name" value="FHA"/>
    <property type="match status" value="1"/>
</dbReference>
<gene>
    <name evidence="2" type="ORF">METZ01_LOCUS305348</name>
</gene>
<dbReference type="PANTHER" id="PTHR23308">
    <property type="entry name" value="NUCLEAR INHIBITOR OF PROTEIN PHOSPHATASE-1"/>
    <property type="match status" value="1"/>
</dbReference>
<name>A0A382MU49_9ZZZZ</name>
<dbReference type="EMBL" id="UINC01095984">
    <property type="protein sequence ID" value="SVC52494.1"/>
    <property type="molecule type" value="Genomic_DNA"/>
</dbReference>
<organism evidence="2">
    <name type="scientific">marine metagenome</name>
    <dbReference type="NCBI Taxonomy" id="408172"/>
    <lineage>
        <taxon>unclassified sequences</taxon>
        <taxon>metagenomes</taxon>
        <taxon>ecological metagenomes</taxon>
    </lineage>
</organism>
<dbReference type="InterPro" id="IPR008984">
    <property type="entry name" value="SMAD_FHA_dom_sf"/>
</dbReference>
<feature type="non-terminal residue" evidence="2">
    <location>
        <position position="105"/>
    </location>
</feature>
<evidence type="ECO:0000313" key="2">
    <source>
        <dbReference type="EMBL" id="SVC52494.1"/>
    </source>
</evidence>
<dbReference type="Gene3D" id="2.60.200.20">
    <property type="match status" value="1"/>
</dbReference>
<dbReference type="InterPro" id="IPR050923">
    <property type="entry name" value="Cell_Proc_Reg/RNA_Proc"/>
</dbReference>
<protein>
    <recommendedName>
        <fullName evidence="1">FHA domain-containing protein</fullName>
    </recommendedName>
</protein>
<evidence type="ECO:0000259" key="1">
    <source>
        <dbReference type="PROSITE" id="PS50006"/>
    </source>
</evidence>